<dbReference type="InterPro" id="IPR051097">
    <property type="entry name" value="Synaptobrevin-like_transport"/>
</dbReference>
<evidence type="ECO:0000259" key="18">
    <source>
        <dbReference type="PROSITE" id="PS50892"/>
    </source>
</evidence>
<dbReference type="Gene3D" id="1.20.5.110">
    <property type="match status" value="1"/>
</dbReference>
<dbReference type="Proteomes" id="UP000027135">
    <property type="component" value="Unassembled WGS sequence"/>
</dbReference>
<dbReference type="GO" id="GO:0005794">
    <property type="term" value="C:Golgi apparatus"/>
    <property type="evidence" value="ECO:0007669"/>
    <property type="project" value="UniProtKB-SubCell"/>
</dbReference>
<dbReference type="Pfam" id="PF00957">
    <property type="entry name" value="Synaptobrevin"/>
    <property type="match status" value="1"/>
</dbReference>
<evidence type="ECO:0000256" key="14">
    <source>
        <dbReference type="ARBA" id="ARBA00042194"/>
    </source>
</evidence>
<dbReference type="InterPro" id="IPR011012">
    <property type="entry name" value="Longin-like_dom_sf"/>
</dbReference>
<organism evidence="19 20">
    <name type="scientific">Zootermopsis nevadensis</name>
    <name type="common">Dampwood termite</name>
    <dbReference type="NCBI Taxonomy" id="136037"/>
    <lineage>
        <taxon>Eukaryota</taxon>
        <taxon>Metazoa</taxon>
        <taxon>Ecdysozoa</taxon>
        <taxon>Arthropoda</taxon>
        <taxon>Hexapoda</taxon>
        <taxon>Insecta</taxon>
        <taxon>Pterygota</taxon>
        <taxon>Neoptera</taxon>
        <taxon>Polyneoptera</taxon>
        <taxon>Dictyoptera</taxon>
        <taxon>Blattodea</taxon>
        <taxon>Blattoidea</taxon>
        <taxon>Termitoidae</taxon>
        <taxon>Termopsidae</taxon>
        <taxon>Zootermopsis</taxon>
    </lineage>
</organism>
<sequence length="222" mass="25538">MKSENVVQIRYCCISYRDVILVSHQTEAENYTPMVHSILRTLDIREDRKLASPVDRFQVHVLIESGIAYTCVTHLTNKHYLQFSFLETMKEKFLEVPSLHIRAVTASENEFERDFCPVIASVVYDYNIGRGDNVSRLHAQVEDVKQIMLENVEKVIERGDRLDDLLSKTEDLESHGSIFRQGAHDVRVKMRCKNLKMWFVIGGLLTVVLTFAILLACGVIHL</sequence>
<dbReference type="EMBL" id="KK853300">
    <property type="protein sequence ID" value="KDR08756.1"/>
    <property type="molecule type" value="Genomic_DNA"/>
</dbReference>
<evidence type="ECO:0000256" key="1">
    <source>
        <dbReference type="ARBA" id="ARBA00004163"/>
    </source>
</evidence>
<feature type="domain" description="V-SNARE coiled-coil homology" evidence="18">
    <location>
        <begin position="133"/>
        <end position="193"/>
    </location>
</feature>
<keyword evidence="7 16" id="KW-0472">Membrane</keyword>
<evidence type="ECO:0000256" key="5">
    <source>
        <dbReference type="ARBA" id="ARBA00022927"/>
    </source>
</evidence>
<evidence type="ECO:0000256" key="13">
    <source>
        <dbReference type="ARBA" id="ARBA00039269"/>
    </source>
</evidence>
<keyword evidence="3" id="KW-0813">Transport</keyword>
<dbReference type="CDD" id="cd14824">
    <property type="entry name" value="Longin"/>
    <property type="match status" value="1"/>
</dbReference>
<evidence type="ECO:0000313" key="20">
    <source>
        <dbReference type="Proteomes" id="UP000027135"/>
    </source>
</evidence>
<feature type="domain" description="Longin" evidence="17">
    <location>
        <begin position="7"/>
        <end position="119"/>
    </location>
</feature>
<dbReference type="GO" id="GO:0015031">
    <property type="term" value="P:protein transport"/>
    <property type="evidence" value="ECO:0007669"/>
    <property type="project" value="UniProtKB-KW"/>
</dbReference>
<evidence type="ECO:0000256" key="8">
    <source>
        <dbReference type="ARBA" id="ARBA00037801"/>
    </source>
</evidence>
<dbReference type="eggNOG" id="KOG0859">
    <property type="taxonomic scope" value="Eukaryota"/>
</dbReference>
<dbReference type="InParanoid" id="A0A067QIU0"/>
<evidence type="ECO:0000256" key="15">
    <source>
        <dbReference type="PROSITE-ProRule" id="PRU00290"/>
    </source>
</evidence>
<dbReference type="PRINTS" id="PR00219">
    <property type="entry name" value="SYNAPTOBREVN"/>
</dbReference>
<dbReference type="InterPro" id="IPR042855">
    <property type="entry name" value="V_SNARE_CC"/>
</dbReference>
<evidence type="ECO:0000256" key="2">
    <source>
        <dbReference type="ARBA" id="ARBA00008025"/>
    </source>
</evidence>
<proteinExistence type="inferred from homology"/>
<reference evidence="19 20" key="1">
    <citation type="journal article" date="2014" name="Nat. Commun.">
        <title>Molecular traces of alternative social organization in a termite genome.</title>
        <authorList>
            <person name="Terrapon N."/>
            <person name="Li C."/>
            <person name="Robertson H.M."/>
            <person name="Ji L."/>
            <person name="Meng X."/>
            <person name="Booth W."/>
            <person name="Chen Z."/>
            <person name="Childers C.P."/>
            <person name="Glastad K.M."/>
            <person name="Gokhale K."/>
            <person name="Gowin J."/>
            <person name="Gronenberg W."/>
            <person name="Hermansen R.A."/>
            <person name="Hu H."/>
            <person name="Hunt B.G."/>
            <person name="Huylmans A.K."/>
            <person name="Khalil S.M."/>
            <person name="Mitchell R.D."/>
            <person name="Munoz-Torres M.C."/>
            <person name="Mustard J.A."/>
            <person name="Pan H."/>
            <person name="Reese J.T."/>
            <person name="Scharf M.E."/>
            <person name="Sun F."/>
            <person name="Vogel H."/>
            <person name="Xiao J."/>
            <person name="Yang W."/>
            <person name="Yang Z."/>
            <person name="Yang Z."/>
            <person name="Zhou J."/>
            <person name="Zhu J."/>
            <person name="Brent C.S."/>
            <person name="Elsik C.G."/>
            <person name="Goodisman M.A."/>
            <person name="Liberles D.A."/>
            <person name="Roe R.M."/>
            <person name="Vargo E.L."/>
            <person name="Vilcinskas A."/>
            <person name="Wang J."/>
            <person name="Bornberg-Bauer E."/>
            <person name="Korb J."/>
            <person name="Zhang G."/>
            <person name="Liebig J."/>
        </authorList>
    </citation>
    <scope>NUCLEOTIDE SEQUENCE [LARGE SCALE GENOMIC DNA]</scope>
    <source>
        <tissue evidence="19">Whole organism</tissue>
    </source>
</reference>
<evidence type="ECO:0000256" key="4">
    <source>
        <dbReference type="ARBA" id="ARBA00022692"/>
    </source>
</evidence>
<dbReference type="GO" id="GO:0005765">
    <property type="term" value="C:lysosomal membrane"/>
    <property type="evidence" value="ECO:0007669"/>
    <property type="project" value="UniProtKB-SubCell"/>
</dbReference>
<evidence type="ECO:0000256" key="12">
    <source>
        <dbReference type="ARBA" id="ARBA00037875"/>
    </source>
</evidence>
<evidence type="ECO:0000256" key="6">
    <source>
        <dbReference type="ARBA" id="ARBA00022989"/>
    </source>
</evidence>
<dbReference type="InterPro" id="IPR001388">
    <property type="entry name" value="Synaptobrevin-like"/>
</dbReference>
<dbReference type="Pfam" id="PF13774">
    <property type="entry name" value="Longin"/>
    <property type="match status" value="1"/>
</dbReference>
<dbReference type="STRING" id="136037.A0A067QIU0"/>
<keyword evidence="6 16" id="KW-1133">Transmembrane helix</keyword>
<dbReference type="GO" id="GO:0005789">
    <property type="term" value="C:endoplasmic reticulum membrane"/>
    <property type="evidence" value="ECO:0007669"/>
    <property type="project" value="UniProtKB-SubCell"/>
</dbReference>
<dbReference type="GO" id="GO:0030658">
    <property type="term" value="C:transport vesicle membrane"/>
    <property type="evidence" value="ECO:0007669"/>
    <property type="project" value="UniProtKB-SubCell"/>
</dbReference>
<keyword evidence="15" id="KW-0175">Coiled coil</keyword>
<evidence type="ECO:0000256" key="11">
    <source>
        <dbReference type="ARBA" id="ARBA00037863"/>
    </source>
</evidence>
<dbReference type="SUPFAM" id="SSF58038">
    <property type="entry name" value="SNARE fusion complex"/>
    <property type="match status" value="1"/>
</dbReference>
<name>A0A067QIU0_ZOONE</name>
<dbReference type="InterPro" id="IPR010908">
    <property type="entry name" value="Longin_dom"/>
</dbReference>
<evidence type="ECO:0000256" key="7">
    <source>
        <dbReference type="ARBA" id="ARBA00023136"/>
    </source>
</evidence>
<dbReference type="PANTHER" id="PTHR21136">
    <property type="entry name" value="SNARE PROTEINS"/>
    <property type="match status" value="1"/>
</dbReference>
<evidence type="ECO:0000259" key="17">
    <source>
        <dbReference type="PROSITE" id="PS50859"/>
    </source>
</evidence>
<dbReference type="Gene3D" id="3.30.450.50">
    <property type="entry name" value="Longin domain"/>
    <property type="match status" value="1"/>
</dbReference>
<accession>A0A067QIU0</accession>
<feature type="transmembrane region" description="Helical" evidence="16">
    <location>
        <begin position="197"/>
        <end position="221"/>
    </location>
</feature>
<keyword evidence="20" id="KW-1185">Reference proteome</keyword>
<dbReference type="PROSITE" id="PS50859">
    <property type="entry name" value="LONGIN"/>
    <property type="match status" value="1"/>
</dbReference>
<evidence type="ECO:0000256" key="16">
    <source>
        <dbReference type="SAM" id="Phobius"/>
    </source>
</evidence>
<keyword evidence="4 16" id="KW-0812">Transmembrane</keyword>
<evidence type="ECO:0000256" key="3">
    <source>
        <dbReference type="ARBA" id="ARBA00022448"/>
    </source>
</evidence>
<gene>
    <name evidence="19" type="ORF">L798_01567</name>
</gene>
<dbReference type="PANTHER" id="PTHR21136:SF168">
    <property type="entry name" value="VESICLE-ASSOCIATED MEMBRANE PROTEIN 9"/>
    <property type="match status" value="1"/>
</dbReference>
<keyword evidence="5" id="KW-0653">Protein transport</keyword>
<dbReference type="PROSITE" id="PS50892">
    <property type="entry name" value="V_SNARE"/>
    <property type="match status" value="1"/>
</dbReference>
<protein>
    <recommendedName>
        <fullName evidence="13">Vesicle-associated membrane protein 7</fullName>
    </recommendedName>
    <alternativeName>
        <fullName evidence="14">Synaptobrevin-like protein 1</fullName>
    </alternativeName>
</protein>
<evidence type="ECO:0000256" key="9">
    <source>
        <dbReference type="ARBA" id="ARBA00037803"/>
    </source>
</evidence>
<dbReference type="GO" id="GO:0031902">
    <property type="term" value="C:late endosome membrane"/>
    <property type="evidence" value="ECO:0007669"/>
    <property type="project" value="UniProtKB-SubCell"/>
</dbReference>
<dbReference type="OMA" id="NTRQTCV"/>
<comment type="similarity">
    <text evidence="2">Belongs to the synaptobrevin family.</text>
</comment>
<dbReference type="GO" id="GO:0016192">
    <property type="term" value="P:vesicle-mediated transport"/>
    <property type="evidence" value="ECO:0007669"/>
    <property type="project" value="InterPro"/>
</dbReference>
<evidence type="ECO:0000313" key="19">
    <source>
        <dbReference type="EMBL" id="KDR08756.1"/>
    </source>
</evidence>
<evidence type="ECO:0000256" key="10">
    <source>
        <dbReference type="ARBA" id="ARBA00037845"/>
    </source>
</evidence>
<dbReference type="AlphaFoldDB" id="A0A067QIU0"/>
<dbReference type="SUPFAM" id="SSF64356">
    <property type="entry name" value="SNARE-like"/>
    <property type="match status" value="1"/>
</dbReference>
<comment type="subcellular location">
    <subcellularLocation>
        <location evidence="12">Cytoplasmic vesicle</location>
        <location evidence="12">Phagosome membrane</location>
        <topology evidence="12">Single-pass type IV membrane protein</topology>
    </subcellularLocation>
    <subcellularLocation>
        <location evidence="9">Cytoplasmic vesicle</location>
        <location evidence="9">Secretory vesicle membrane</location>
        <topology evidence="9">Single-pass type IV membrane protein</topology>
    </subcellularLocation>
    <subcellularLocation>
        <location evidence="1">Endoplasmic reticulum membrane</location>
        <topology evidence="1">Single-pass type IV membrane protein</topology>
    </subcellularLocation>
    <subcellularLocation>
        <location evidence="8">Golgi apparatus</location>
        <location evidence="8">trans-Golgi network membrane</location>
        <topology evidence="8">Single-pass type IV membrane protein</topology>
    </subcellularLocation>
    <subcellularLocation>
        <location evidence="10">Late endosome membrane</location>
        <topology evidence="10">Single-pass type IV membrane protein</topology>
    </subcellularLocation>
    <subcellularLocation>
        <location evidence="11">Lysosome membrane</location>
        <topology evidence="11">Single-pass type IV membrane protein</topology>
    </subcellularLocation>
</comment>
<dbReference type="GO" id="GO:0030670">
    <property type="term" value="C:phagocytic vesicle membrane"/>
    <property type="evidence" value="ECO:0007669"/>
    <property type="project" value="UniProtKB-SubCell"/>
</dbReference>